<protein>
    <submittedName>
        <fullName evidence="1">Uncharacterized protein</fullName>
    </submittedName>
</protein>
<dbReference type="PATRIC" id="fig|294.195.peg.3749"/>
<organism evidence="1 2">
    <name type="scientific">Pseudomonas fluorescens</name>
    <dbReference type="NCBI Taxonomy" id="294"/>
    <lineage>
        <taxon>Bacteria</taxon>
        <taxon>Pseudomonadati</taxon>
        <taxon>Pseudomonadota</taxon>
        <taxon>Gammaproteobacteria</taxon>
        <taxon>Pseudomonadales</taxon>
        <taxon>Pseudomonadaceae</taxon>
        <taxon>Pseudomonas</taxon>
    </lineage>
</organism>
<dbReference type="EMBL" id="LCYC01000048">
    <property type="protein sequence ID" value="KWV73388.1"/>
    <property type="molecule type" value="Genomic_DNA"/>
</dbReference>
<proteinExistence type="predicted"/>
<reference evidence="1 2" key="1">
    <citation type="submission" date="2015-05" db="EMBL/GenBank/DDBJ databases">
        <title>A genomic and transcriptomic approach to investigate the blue pigment phenotype in Pseudomonas fluorescens.</title>
        <authorList>
            <person name="Andreani N.A."/>
            <person name="Cardazzo B."/>
        </authorList>
    </citation>
    <scope>NUCLEOTIDE SEQUENCE [LARGE SCALE GENOMIC DNA]</scope>
    <source>
        <strain evidence="1 2">Ps_40</strain>
    </source>
</reference>
<gene>
    <name evidence="1" type="ORF">PFL603g_03498</name>
</gene>
<dbReference type="AlphaFoldDB" id="A0A109KQ68"/>
<accession>A0A109KQ68</accession>
<sequence>MNFKNVAQLGKADLDAPVFYDMDRMNVSLASGEIRVPKGLSREARRQFVRENRANAHRG</sequence>
<evidence type="ECO:0000313" key="2">
    <source>
        <dbReference type="Proteomes" id="UP000063434"/>
    </source>
</evidence>
<name>A0A109KQ68_PSEFL</name>
<evidence type="ECO:0000313" key="1">
    <source>
        <dbReference type="EMBL" id="KWV73388.1"/>
    </source>
</evidence>
<comment type="caution">
    <text evidence="1">The sequence shown here is derived from an EMBL/GenBank/DDBJ whole genome shotgun (WGS) entry which is preliminary data.</text>
</comment>
<dbReference type="Proteomes" id="UP000063434">
    <property type="component" value="Unassembled WGS sequence"/>
</dbReference>
<dbReference type="RefSeq" id="WP_155717280.1">
    <property type="nucleotide sequence ID" value="NZ_LCYC01000048.1"/>
</dbReference>